<keyword evidence="2" id="KW-1185">Reference proteome</keyword>
<gene>
    <name evidence="1" type="ORF">FC98_GL000684</name>
</gene>
<dbReference type="Proteomes" id="UP000051439">
    <property type="component" value="Unassembled WGS sequence"/>
</dbReference>
<organism evidence="1 2">
    <name type="scientific">Lentilactobacillus kisonensis DSM 19906 = JCM 15041</name>
    <dbReference type="NCBI Taxonomy" id="1423766"/>
    <lineage>
        <taxon>Bacteria</taxon>
        <taxon>Bacillati</taxon>
        <taxon>Bacillota</taxon>
        <taxon>Bacilli</taxon>
        <taxon>Lactobacillales</taxon>
        <taxon>Lactobacillaceae</taxon>
        <taxon>Lentilactobacillus</taxon>
    </lineage>
</organism>
<proteinExistence type="predicted"/>
<dbReference type="AlphaFoldDB" id="A0A0R1NUX8"/>
<evidence type="ECO:0000313" key="2">
    <source>
        <dbReference type="Proteomes" id="UP000051439"/>
    </source>
</evidence>
<accession>A0A0R1NUX8</accession>
<reference evidence="1 2" key="1">
    <citation type="journal article" date="2015" name="Genome Announc.">
        <title>Expanding the biotechnology potential of lactobacilli through comparative genomics of 213 strains and associated genera.</title>
        <authorList>
            <person name="Sun Z."/>
            <person name="Harris H.M."/>
            <person name="McCann A."/>
            <person name="Guo C."/>
            <person name="Argimon S."/>
            <person name="Zhang W."/>
            <person name="Yang X."/>
            <person name="Jeffery I.B."/>
            <person name="Cooney J.C."/>
            <person name="Kagawa T.F."/>
            <person name="Liu W."/>
            <person name="Song Y."/>
            <person name="Salvetti E."/>
            <person name="Wrobel A."/>
            <person name="Rasinkangas P."/>
            <person name="Parkhill J."/>
            <person name="Rea M.C."/>
            <person name="O'Sullivan O."/>
            <person name="Ritari J."/>
            <person name="Douillard F.P."/>
            <person name="Paul Ross R."/>
            <person name="Yang R."/>
            <person name="Briner A.E."/>
            <person name="Felis G.E."/>
            <person name="de Vos W.M."/>
            <person name="Barrangou R."/>
            <person name="Klaenhammer T.R."/>
            <person name="Caufield P.W."/>
            <person name="Cui Y."/>
            <person name="Zhang H."/>
            <person name="O'Toole P.W."/>
        </authorList>
    </citation>
    <scope>NUCLEOTIDE SEQUENCE [LARGE SCALE GENOMIC DNA]</scope>
    <source>
        <strain evidence="1 2">DSM 19906</strain>
    </source>
</reference>
<dbReference type="EMBL" id="AZEB01000014">
    <property type="protein sequence ID" value="KRL21509.1"/>
    <property type="molecule type" value="Genomic_DNA"/>
</dbReference>
<sequence length="56" mass="5562">MLAALLVSLAALDAPLVRLVALLASDLAFVVLASDFTAPEPADVAALELAAEASLG</sequence>
<comment type="caution">
    <text evidence="1">The sequence shown here is derived from an EMBL/GenBank/DDBJ whole genome shotgun (WGS) entry which is preliminary data.</text>
</comment>
<protein>
    <submittedName>
        <fullName evidence="1">Uncharacterized protein</fullName>
    </submittedName>
</protein>
<name>A0A0R1NUX8_9LACO</name>
<evidence type="ECO:0000313" key="1">
    <source>
        <dbReference type="EMBL" id="KRL21509.1"/>
    </source>
</evidence>